<feature type="compositionally biased region" description="Low complexity" evidence="6">
    <location>
        <begin position="184"/>
        <end position="211"/>
    </location>
</feature>
<dbReference type="PANTHER" id="PTHR12838:SF0">
    <property type="entry name" value="U3 SMALL NUCLEOLAR RNA-ASSOCIATED PROTEIN 11-RELATED"/>
    <property type="match status" value="1"/>
</dbReference>
<proteinExistence type="inferred from homology"/>
<keyword evidence="5" id="KW-0539">Nucleus</keyword>
<evidence type="ECO:0000256" key="4">
    <source>
        <dbReference type="ARBA" id="ARBA00022552"/>
    </source>
</evidence>
<sequence length="333" mass="36516">MALRNVIHRRQHKERAQLAHRKKLGLLEKHKDYVLRARDHESKKLRLQRLRQKAATRNEDEFYFAMVKGKQHNGAHLAHRETETALPVDVVALLKTQDASYVQAQLRAETKRIAELEQRIASMLPHLRAEWLADKPERAATLRAANLLPDVVREEGTVGAMGKKTVWCEGGRDEVRKYRAPAASLEAEAGPSSAGSSSSKSRGKAAAGRSSPKGKSKASDDDWSDADSDSDASAEASGPPGSRAFEKHASYQVSMLAARQGRLAALRTAAHKLETVRALMATRGGNARKVSAREASAKDAVARGTVTKGGLELPAGEDGEPKRSWKWSSERKR</sequence>
<feature type="compositionally biased region" description="Basic and acidic residues" evidence="6">
    <location>
        <begin position="319"/>
        <end position="333"/>
    </location>
</feature>
<evidence type="ECO:0000256" key="6">
    <source>
        <dbReference type="SAM" id="MobiDB-lite"/>
    </source>
</evidence>
<organism evidence="7 8">
    <name type="scientific">Tilletiopsis washingtonensis</name>
    <dbReference type="NCBI Taxonomy" id="58919"/>
    <lineage>
        <taxon>Eukaryota</taxon>
        <taxon>Fungi</taxon>
        <taxon>Dikarya</taxon>
        <taxon>Basidiomycota</taxon>
        <taxon>Ustilaginomycotina</taxon>
        <taxon>Exobasidiomycetes</taxon>
        <taxon>Entylomatales</taxon>
        <taxon>Entylomatales incertae sedis</taxon>
        <taxon>Tilletiopsis</taxon>
    </lineage>
</organism>
<comment type="function">
    <text evidence="1">Involved in nucleolar processing of pre-18S ribosomal RNA.</text>
</comment>
<evidence type="ECO:0000256" key="2">
    <source>
        <dbReference type="ARBA" id="ARBA00004604"/>
    </source>
</evidence>
<dbReference type="EMBL" id="KZ819314">
    <property type="protein sequence ID" value="PWN94454.1"/>
    <property type="molecule type" value="Genomic_DNA"/>
</dbReference>
<dbReference type="InterPro" id="IPR007144">
    <property type="entry name" value="SSU_processome_Utp11"/>
</dbReference>
<dbReference type="Pfam" id="PF03998">
    <property type="entry name" value="Utp11"/>
    <property type="match status" value="1"/>
</dbReference>
<dbReference type="AlphaFoldDB" id="A0A316Z0B7"/>
<evidence type="ECO:0000256" key="1">
    <source>
        <dbReference type="ARBA" id="ARBA00004099"/>
    </source>
</evidence>
<comment type="similarity">
    <text evidence="3">Belongs to the UTP11 family.</text>
</comment>
<dbReference type="STRING" id="58919.A0A316Z0B7"/>
<evidence type="ECO:0000256" key="5">
    <source>
        <dbReference type="ARBA" id="ARBA00023242"/>
    </source>
</evidence>
<reference evidence="7 8" key="1">
    <citation type="journal article" date="2018" name="Mol. Biol. Evol.">
        <title>Broad Genomic Sampling Reveals a Smut Pathogenic Ancestry of the Fungal Clade Ustilaginomycotina.</title>
        <authorList>
            <person name="Kijpornyongpan T."/>
            <person name="Mondo S.J."/>
            <person name="Barry K."/>
            <person name="Sandor L."/>
            <person name="Lee J."/>
            <person name="Lipzen A."/>
            <person name="Pangilinan J."/>
            <person name="LaButti K."/>
            <person name="Hainaut M."/>
            <person name="Henrissat B."/>
            <person name="Grigoriev I.V."/>
            <person name="Spatafora J.W."/>
            <person name="Aime M.C."/>
        </authorList>
    </citation>
    <scope>NUCLEOTIDE SEQUENCE [LARGE SCALE GENOMIC DNA]</scope>
    <source>
        <strain evidence="7 8">MCA 4186</strain>
    </source>
</reference>
<gene>
    <name evidence="7" type="ORF">FA09DRAFT_332963</name>
</gene>
<evidence type="ECO:0000256" key="3">
    <source>
        <dbReference type="ARBA" id="ARBA00008105"/>
    </source>
</evidence>
<dbReference type="RefSeq" id="XP_025594733.1">
    <property type="nucleotide sequence ID" value="XM_025743664.1"/>
</dbReference>
<dbReference type="OrthoDB" id="29058at2759"/>
<dbReference type="Proteomes" id="UP000245946">
    <property type="component" value="Unassembled WGS sequence"/>
</dbReference>
<feature type="compositionally biased region" description="Acidic residues" evidence="6">
    <location>
        <begin position="221"/>
        <end position="232"/>
    </location>
</feature>
<accession>A0A316Z0B7</accession>
<dbReference type="PANTHER" id="PTHR12838">
    <property type="entry name" value="U3 SMALL NUCLEOLAR RNA-ASSOCIATED PROTEIN 11"/>
    <property type="match status" value="1"/>
</dbReference>
<evidence type="ECO:0008006" key="9">
    <source>
        <dbReference type="Google" id="ProtNLM"/>
    </source>
</evidence>
<keyword evidence="8" id="KW-1185">Reference proteome</keyword>
<dbReference type="GeneID" id="37271208"/>
<feature type="region of interest" description="Disordered" evidence="6">
    <location>
        <begin position="184"/>
        <end position="244"/>
    </location>
</feature>
<evidence type="ECO:0000313" key="8">
    <source>
        <dbReference type="Proteomes" id="UP000245946"/>
    </source>
</evidence>
<feature type="compositionally biased region" description="Basic and acidic residues" evidence="6">
    <location>
        <begin position="291"/>
        <end position="301"/>
    </location>
</feature>
<dbReference type="GO" id="GO:0032040">
    <property type="term" value="C:small-subunit processome"/>
    <property type="evidence" value="ECO:0007669"/>
    <property type="project" value="InterPro"/>
</dbReference>
<protein>
    <recommendedName>
        <fullName evidence="9">Small-subunit processome</fullName>
    </recommendedName>
</protein>
<dbReference type="GO" id="GO:0006364">
    <property type="term" value="P:rRNA processing"/>
    <property type="evidence" value="ECO:0007669"/>
    <property type="project" value="UniProtKB-KW"/>
</dbReference>
<name>A0A316Z0B7_9BASI</name>
<evidence type="ECO:0000313" key="7">
    <source>
        <dbReference type="EMBL" id="PWN94454.1"/>
    </source>
</evidence>
<keyword evidence="4" id="KW-0698">rRNA processing</keyword>
<comment type="subcellular location">
    <subcellularLocation>
        <location evidence="2">Nucleus</location>
        <location evidence="2">Nucleolus</location>
    </subcellularLocation>
</comment>
<feature type="region of interest" description="Disordered" evidence="6">
    <location>
        <begin position="286"/>
        <end position="333"/>
    </location>
</feature>